<comment type="subcellular location">
    <subcellularLocation>
        <location evidence="1">Cell outer membrane</location>
    </subcellularLocation>
</comment>
<dbReference type="InterPro" id="IPR012910">
    <property type="entry name" value="Plug_dom"/>
</dbReference>
<keyword evidence="3" id="KW-0998">Cell outer membrane</keyword>
<dbReference type="Proteomes" id="UP000029736">
    <property type="component" value="Unassembled WGS sequence"/>
</dbReference>
<evidence type="ECO:0000256" key="3">
    <source>
        <dbReference type="ARBA" id="ARBA00023237"/>
    </source>
</evidence>
<dbReference type="Gene3D" id="2.40.170.20">
    <property type="entry name" value="TonB-dependent receptor, beta-barrel domain"/>
    <property type="match status" value="1"/>
</dbReference>
<feature type="domain" description="TonB-dependent receptor plug" evidence="5">
    <location>
        <begin position="147"/>
        <end position="224"/>
    </location>
</feature>
<dbReference type="PANTHER" id="PTHR40980">
    <property type="entry name" value="PLUG DOMAIN-CONTAINING PROTEIN"/>
    <property type="match status" value="1"/>
</dbReference>
<feature type="signal peptide" evidence="4">
    <location>
        <begin position="1"/>
        <end position="21"/>
    </location>
</feature>
<proteinExistence type="predicted"/>
<evidence type="ECO:0000256" key="1">
    <source>
        <dbReference type="ARBA" id="ARBA00004442"/>
    </source>
</evidence>
<dbReference type="InterPro" id="IPR036942">
    <property type="entry name" value="Beta-barrel_TonB_sf"/>
</dbReference>
<dbReference type="Pfam" id="PF07715">
    <property type="entry name" value="Plug"/>
    <property type="match status" value="1"/>
</dbReference>
<dbReference type="Gene3D" id="2.170.130.10">
    <property type="entry name" value="TonB-dependent receptor, plug domain"/>
    <property type="match status" value="1"/>
</dbReference>
<comment type="caution">
    <text evidence="7">The sequence shown here is derived from an EMBL/GenBank/DDBJ whole genome shotgun (WGS) entry which is preliminary data.</text>
</comment>
<evidence type="ECO:0000259" key="6">
    <source>
        <dbReference type="Pfam" id="PF14905"/>
    </source>
</evidence>
<name>A0A098S4V5_9BACT</name>
<keyword evidence="8" id="KW-1185">Reference proteome</keyword>
<dbReference type="SUPFAM" id="SSF49464">
    <property type="entry name" value="Carboxypeptidase regulatory domain-like"/>
    <property type="match status" value="1"/>
</dbReference>
<dbReference type="InterPro" id="IPR041700">
    <property type="entry name" value="OMP_b-brl_3"/>
</dbReference>
<evidence type="ECO:0000259" key="5">
    <source>
        <dbReference type="Pfam" id="PF07715"/>
    </source>
</evidence>
<evidence type="ECO:0000256" key="4">
    <source>
        <dbReference type="SAM" id="SignalP"/>
    </source>
</evidence>
<feature type="domain" description="Outer membrane protein beta-barrel" evidence="6">
    <location>
        <begin position="381"/>
        <end position="782"/>
    </location>
</feature>
<dbReference type="EMBL" id="JPOS01000038">
    <property type="protein sequence ID" value="KGE87096.1"/>
    <property type="molecule type" value="Genomic_DNA"/>
</dbReference>
<keyword evidence="4" id="KW-0732">Signal</keyword>
<accession>A0A098S4V5</accession>
<gene>
    <name evidence="7" type="ORF">IX84_15625</name>
</gene>
<protein>
    <recommendedName>
        <fullName evidence="9">TonB-dependent receptor</fullName>
    </recommendedName>
</protein>
<evidence type="ECO:0000256" key="2">
    <source>
        <dbReference type="ARBA" id="ARBA00023136"/>
    </source>
</evidence>
<dbReference type="PANTHER" id="PTHR40980:SF4">
    <property type="entry name" value="TONB-DEPENDENT RECEPTOR-LIKE BETA-BARREL DOMAIN-CONTAINING PROTEIN"/>
    <property type="match status" value="1"/>
</dbReference>
<keyword evidence="2" id="KW-0472">Membrane</keyword>
<evidence type="ECO:0008006" key="9">
    <source>
        <dbReference type="Google" id="ProtNLM"/>
    </source>
</evidence>
<dbReference type="AlphaFoldDB" id="A0A098S4V5"/>
<sequence length="794" mass="89967">MPCTRYTFFLILLSIPYFALAQSAIPLTGQLQEASSEKSLPFATVGLYALPDSNMVTNALTETDGRFLLEAQPGNYYALFQYVGYEDRYLSPIKVQAGQDTLRLGKVEMSTDAIALQEVEVRAERSQMEFKLDKRVFNVGKDLTNAGNNAADILDNVPSVSVDPEGNVSLRGSQGVRILINGQPSGLLSAGDTEALQRMQGDMIERVEVITNPSARYEAEGEAGIINIILKKEEKKGFNGSFGLTAGQPANYGASYNLNYRRRAFNFFSNFGLDYRRAPGGGNATQRFFENGELTNFFTSETSQNRGGLGGYLQMGTDYNFNERNTLTAALLYRTGEDDNRATVTFRDFDPAGNLLNTTVRRTDEVEEEHNLEATLNYERQYDNPDQKWTFNFKYILDDDTELADYRQMDEESTMPLLQRSSNTEDEINMLLQTDYIYPISESTKVEGGLRTAFRTVNNDFFVEEEGADGVYTPLPDFNDELEYTEDIYAAYAIGGHEFGPYSVQVGLRAELSDITAALLRSGESNDQDYLSFFPSASLSYSVTEKDQLQASYSRRLSRPYFRRLLPFSNYNNPRNNNIGNPNLRPEFTNSFEAGYLRYLKNGTFLTSLYYRRTTGVIERLTLPADDGTAIIYPVNLAVRDAFGLELNLSVQPTEWWDITGDVNLFRAIIEGSFEGTDYSADTYTMSGQINSKVKPTDRWQVQVSFDYTAPQRTPQGRRLSIYMLDIAASLDVLNNRGTVTLSGRDIFNTRQRRSEVDLPNYEEESVFQWRRTQSVILAFNYRLNQEKRQERRQ</sequence>
<dbReference type="SUPFAM" id="SSF56935">
    <property type="entry name" value="Porins"/>
    <property type="match status" value="1"/>
</dbReference>
<dbReference type="Pfam" id="PF14905">
    <property type="entry name" value="OMP_b-brl_3"/>
    <property type="match status" value="1"/>
</dbReference>
<dbReference type="GO" id="GO:0009279">
    <property type="term" value="C:cell outer membrane"/>
    <property type="evidence" value="ECO:0007669"/>
    <property type="project" value="UniProtKB-SubCell"/>
</dbReference>
<organism evidence="7 8">
    <name type="scientific">Phaeodactylibacter xiamenensis</name>
    <dbReference type="NCBI Taxonomy" id="1524460"/>
    <lineage>
        <taxon>Bacteria</taxon>
        <taxon>Pseudomonadati</taxon>
        <taxon>Bacteroidota</taxon>
        <taxon>Saprospiria</taxon>
        <taxon>Saprospirales</taxon>
        <taxon>Haliscomenobacteraceae</taxon>
        <taxon>Phaeodactylibacter</taxon>
    </lineage>
</organism>
<reference evidence="7 8" key="1">
    <citation type="journal article" date="2014" name="Int. J. Syst. Evol. Microbiol.">
        <title>Phaeodactylibacter xiamenensis gen. nov., sp. nov., a member of the family Saprospiraceae isolated from the marine alga Phaeodactylum tricornutum.</title>
        <authorList>
            <person name="Chen Z.Jr."/>
            <person name="Lei X."/>
            <person name="Lai Q."/>
            <person name="Li Y."/>
            <person name="Zhang B."/>
            <person name="Zhang J."/>
            <person name="Zhang H."/>
            <person name="Yang L."/>
            <person name="Zheng W."/>
            <person name="Tian Y."/>
            <person name="Yu Z."/>
            <person name="Xu H.Jr."/>
            <person name="Zheng T."/>
        </authorList>
    </citation>
    <scope>NUCLEOTIDE SEQUENCE [LARGE SCALE GENOMIC DNA]</scope>
    <source>
        <strain evidence="7 8">KD52</strain>
    </source>
</reference>
<feature type="chain" id="PRO_5001939888" description="TonB-dependent receptor" evidence="4">
    <location>
        <begin position="22"/>
        <end position="794"/>
    </location>
</feature>
<evidence type="ECO:0000313" key="7">
    <source>
        <dbReference type="EMBL" id="KGE87096.1"/>
    </source>
</evidence>
<dbReference type="InterPro" id="IPR037066">
    <property type="entry name" value="Plug_dom_sf"/>
</dbReference>
<dbReference type="InterPro" id="IPR008969">
    <property type="entry name" value="CarboxyPept-like_regulatory"/>
</dbReference>
<dbReference type="STRING" id="1524460.IX84_15625"/>
<evidence type="ECO:0000313" key="8">
    <source>
        <dbReference type="Proteomes" id="UP000029736"/>
    </source>
</evidence>
<dbReference type="RefSeq" id="WP_044222419.1">
    <property type="nucleotide sequence ID" value="NZ_JBKAGJ010000015.1"/>
</dbReference>
<dbReference type="OrthoDB" id="905812at2"/>